<protein>
    <recommendedName>
        <fullName evidence="5">Lipase domain-containing protein</fullName>
    </recommendedName>
</protein>
<dbReference type="Gene3D" id="3.40.50.1820">
    <property type="entry name" value="alpha/beta hydrolase"/>
    <property type="match status" value="1"/>
</dbReference>
<dbReference type="InterPro" id="IPR029058">
    <property type="entry name" value="AB_hydrolase_fold"/>
</dbReference>
<dbReference type="EMBL" id="MUJZ01014822">
    <property type="protein sequence ID" value="OTF81197.1"/>
    <property type="molecule type" value="Genomic_DNA"/>
</dbReference>
<dbReference type="InterPro" id="IPR013818">
    <property type="entry name" value="Lipase"/>
</dbReference>
<organism evidence="6 7">
    <name type="scientific">Euroglyphus maynei</name>
    <name type="common">Mayne's house dust mite</name>
    <dbReference type="NCBI Taxonomy" id="6958"/>
    <lineage>
        <taxon>Eukaryota</taxon>
        <taxon>Metazoa</taxon>
        <taxon>Ecdysozoa</taxon>
        <taxon>Arthropoda</taxon>
        <taxon>Chelicerata</taxon>
        <taxon>Arachnida</taxon>
        <taxon>Acari</taxon>
        <taxon>Acariformes</taxon>
        <taxon>Sarcoptiformes</taxon>
        <taxon>Astigmata</taxon>
        <taxon>Psoroptidia</taxon>
        <taxon>Analgoidea</taxon>
        <taxon>Pyroglyphidae</taxon>
        <taxon>Pyroglyphinae</taxon>
        <taxon>Euroglyphus</taxon>
    </lineage>
</organism>
<name>A0A1Y3BM76_EURMA</name>
<feature type="domain" description="Lipase" evidence="5">
    <location>
        <begin position="1"/>
        <end position="195"/>
    </location>
</feature>
<comment type="caution">
    <text evidence="6">The sequence shown here is derived from an EMBL/GenBank/DDBJ whole genome shotgun (WGS) entry which is preliminary data.</text>
</comment>
<dbReference type="GO" id="GO:0016298">
    <property type="term" value="F:lipase activity"/>
    <property type="evidence" value="ECO:0007669"/>
    <property type="project" value="InterPro"/>
</dbReference>
<evidence type="ECO:0000256" key="4">
    <source>
        <dbReference type="RuleBase" id="RU004262"/>
    </source>
</evidence>
<evidence type="ECO:0000313" key="7">
    <source>
        <dbReference type="Proteomes" id="UP000194236"/>
    </source>
</evidence>
<comment type="subcellular location">
    <subcellularLocation>
        <location evidence="1">Secreted</location>
    </subcellularLocation>
</comment>
<keyword evidence="7" id="KW-1185">Reference proteome</keyword>
<dbReference type="SUPFAM" id="SSF53474">
    <property type="entry name" value="alpha/beta-Hydrolases"/>
    <property type="match status" value="1"/>
</dbReference>
<dbReference type="GO" id="GO:0016042">
    <property type="term" value="P:lipid catabolic process"/>
    <property type="evidence" value="ECO:0007669"/>
    <property type="project" value="TreeGrafter"/>
</dbReference>
<dbReference type="Pfam" id="PF00151">
    <property type="entry name" value="Lipase"/>
    <property type="match status" value="1"/>
</dbReference>
<sequence length="304" mass="34202">MGHSLGGQISGFVGKNLQYPEKLRLIIGLDPAGPAFSDVSDQSRLNPNDAKLVISVHTNGGANVANGLGILKPSGHYSFFPNGGENQHGCEPVRGVTNILLHGISVGLADTFACSHRRAYLLMAYNESKYDDFQSLAYRCNNYSDFSTGKCGECNESDDCKRWGDWYDYWQEQKPPKNWTEPLVYYIETRDELPYSYFHHQIIIKTSDGFKPINAVLTLDMFGSLRSDYSPQAKIEATFEPNKIYTQLFLMTKSIGSVRSIDMKISAIDDVTKIKSVAKKSETPYIIVDYVQVNYMNGHQKRYV</sequence>
<evidence type="ECO:0000256" key="3">
    <source>
        <dbReference type="ARBA" id="ARBA00022525"/>
    </source>
</evidence>
<evidence type="ECO:0000256" key="2">
    <source>
        <dbReference type="ARBA" id="ARBA00010701"/>
    </source>
</evidence>
<dbReference type="OrthoDB" id="6498498at2759"/>
<dbReference type="AlphaFoldDB" id="A0A1Y3BM76"/>
<evidence type="ECO:0000313" key="6">
    <source>
        <dbReference type="EMBL" id="OTF81197.1"/>
    </source>
</evidence>
<evidence type="ECO:0000256" key="1">
    <source>
        <dbReference type="ARBA" id="ARBA00004613"/>
    </source>
</evidence>
<dbReference type="InterPro" id="IPR000734">
    <property type="entry name" value="TAG_lipase"/>
</dbReference>
<reference evidence="6 7" key="1">
    <citation type="submission" date="2017-03" db="EMBL/GenBank/DDBJ databases">
        <title>Genome Survey of Euroglyphus maynei.</title>
        <authorList>
            <person name="Arlian L.G."/>
            <person name="Morgan M.S."/>
            <person name="Rider S.D."/>
        </authorList>
    </citation>
    <scope>NUCLEOTIDE SEQUENCE [LARGE SCALE GENOMIC DNA]</scope>
    <source>
        <strain evidence="6">Arlian Lab</strain>
        <tissue evidence="6">Whole body</tissue>
    </source>
</reference>
<evidence type="ECO:0000259" key="5">
    <source>
        <dbReference type="Pfam" id="PF00151"/>
    </source>
</evidence>
<accession>A0A1Y3BM76</accession>
<dbReference type="PANTHER" id="PTHR11610">
    <property type="entry name" value="LIPASE"/>
    <property type="match status" value="1"/>
</dbReference>
<comment type="similarity">
    <text evidence="2 4">Belongs to the AB hydrolase superfamily. Lipase family.</text>
</comment>
<proteinExistence type="inferred from homology"/>
<gene>
    <name evidence="6" type="ORF">BLA29_008112</name>
</gene>
<keyword evidence="3" id="KW-0964">Secreted</keyword>
<dbReference type="Proteomes" id="UP000194236">
    <property type="component" value="Unassembled WGS sequence"/>
</dbReference>
<dbReference type="GO" id="GO:0005615">
    <property type="term" value="C:extracellular space"/>
    <property type="evidence" value="ECO:0007669"/>
    <property type="project" value="TreeGrafter"/>
</dbReference>